<keyword evidence="4 11" id="KW-0489">Methyltransferase</keyword>
<organism evidence="11 12">
    <name type="scientific">Chamaesiphon polymorphus CCALA 037</name>
    <dbReference type="NCBI Taxonomy" id="2107692"/>
    <lineage>
        <taxon>Bacteria</taxon>
        <taxon>Bacillati</taxon>
        <taxon>Cyanobacteriota</taxon>
        <taxon>Cyanophyceae</taxon>
        <taxon>Gomontiellales</taxon>
        <taxon>Chamaesiphonaceae</taxon>
        <taxon>Chamaesiphon</taxon>
    </lineage>
</organism>
<dbReference type="InterPro" id="IPR036631">
    <property type="entry name" value="MGMT_N_sf"/>
</dbReference>
<evidence type="ECO:0000259" key="10">
    <source>
        <dbReference type="Pfam" id="PF02870"/>
    </source>
</evidence>
<dbReference type="Proteomes" id="UP000238937">
    <property type="component" value="Unassembled WGS sequence"/>
</dbReference>
<dbReference type="InterPro" id="IPR036217">
    <property type="entry name" value="MethylDNA_cys_MeTrfase_DNAb"/>
</dbReference>
<evidence type="ECO:0000313" key="11">
    <source>
        <dbReference type="EMBL" id="PSB55152.1"/>
    </source>
</evidence>
<evidence type="ECO:0000313" key="12">
    <source>
        <dbReference type="Proteomes" id="UP000238937"/>
    </source>
</evidence>
<reference evidence="11 12" key="1">
    <citation type="submission" date="2018-03" db="EMBL/GenBank/DDBJ databases">
        <title>The ancient ancestry and fast evolution of plastids.</title>
        <authorList>
            <person name="Moore K.R."/>
            <person name="Magnabosco C."/>
            <person name="Momper L."/>
            <person name="Gold D.A."/>
            <person name="Bosak T."/>
            <person name="Fournier G.P."/>
        </authorList>
    </citation>
    <scope>NUCLEOTIDE SEQUENCE [LARGE SCALE GENOMIC DNA]</scope>
    <source>
        <strain evidence="11 12">CCALA 037</strain>
    </source>
</reference>
<evidence type="ECO:0000256" key="7">
    <source>
        <dbReference type="ARBA" id="ARBA00023204"/>
    </source>
</evidence>
<dbReference type="GO" id="GO:0032259">
    <property type="term" value="P:methylation"/>
    <property type="evidence" value="ECO:0007669"/>
    <property type="project" value="UniProtKB-KW"/>
</dbReference>
<dbReference type="RefSeq" id="WP_106306749.1">
    <property type="nucleotide sequence ID" value="NZ_PVWO01000206.1"/>
</dbReference>
<dbReference type="FunFam" id="1.10.10.10:FF:000214">
    <property type="entry name" value="Methylated-DNA--protein-cysteine methyltransferase"/>
    <property type="match status" value="1"/>
</dbReference>
<dbReference type="InterPro" id="IPR014048">
    <property type="entry name" value="MethylDNA_cys_MeTrfase_DNA-bd"/>
</dbReference>
<evidence type="ECO:0000256" key="1">
    <source>
        <dbReference type="ARBA" id="ARBA00001286"/>
    </source>
</evidence>
<comment type="catalytic activity">
    <reaction evidence="8">
        <text>a 6-O-methyl-2'-deoxyguanosine in DNA + L-cysteinyl-[protein] = S-methyl-L-cysteinyl-[protein] + a 2'-deoxyguanosine in DNA</text>
        <dbReference type="Rhea" id="RHEA:24000"/>
        <dbReference type="Rhea" id="RHEA-COMP:10131"/>
        <dbReference type="Rhea" id="RHEA-COMP:10132"/>
        <dbReference type="Rhea" id="RHEA-COMP:11367"/>
        <dbReference type="Rhea" id="RHEA-COMP:11368"/>
        <dbReference type="ChEBI" id="CHEBI:29950"/>
        <dbReference type="ChEBI" id="CHEBI:82612"/>
        <dbReference type="ChEBI" id="CHEBI:85445"/>
        <dbReference type="ChEBI" id="CHEBI:85448"/>
        <dbReference type="EC" id="2.1.1.63"/>
    </reaction>
</comment>
<evidence type="ECO:0000256" key="5">
    <source>
        <dbReference type="ARBA" id="ARBA00022679"/>
    </source>
</evidence>
<dbReference type="Gene3D" id="1.10.10.10">
    <property type="entry name" value="Winged helix-like DNA-binding domain superfamily/Winged helix DNA-binding domain"/>
    <property type="match status" value="1"/>
</dbReference>
<dbReference type="CDD" id="cd06445">
    <property type="entry name" value="ATase"/>
    <property type="match status" value="1"/>
</dbReference>
<sequence>MKLFIDRFESPLGEIMLVTDGECLCALDFAEYEPRMRGLLSKRYPAVDWLVKVDPQGLRTKIQAYLAGDYRSLIEIDVNAGGTAFQQLVWQELRKIPVGTTVAYGEIATNIGRPTAARAVGMANSLNPVAIVIPCHRVIGASLQLTGYAGGLVRKQWLLAHEGVSLSPAAIDKDRERISKRLDRQNLTTTNKIE</sequence>
<comment type="similarity">
    <text evidence="2">Belongs to the MGMT family.</text>
</comment>
<keyword evidence="12" id="KW-1185">Reference proteome</keyword>
<dbReference type="PANTHER" id="PTHR10815">
    <property type="entry name" value="METHYLATED-DNA--PROTEIN-CYSTEINE METHYLTRANSFERASE"/>
    <property type="match status" value="1"/>
</dbReference>
<protein>
    <recommendedName>
        <fullName evidence="3">methylated-DNA--[protein]-cysteine S-methyltransferase</fullName>
        <ecNumber evidence="3">2.1.1.63</ecNumber>
    </recommendedName>
</protein>
<dbReference type="SUPFAM" id="SSF46767">
    <property type="entry name" value="Methylated DNA-protein cysteine methyltransferase, C-terminal domain"/>
    <property type="match status" value="1"/>
</dbReference>
<dbReference type="SUPFAM" id="SSF53155">
    <property type="entry name" value="Methylated DNA-protein cysteine methyltransferase domain"/>
    <property type="match status" value="1"/>
</dbReference>
<dbReference type="EC" id="2.1.1.63" evidence="3"/>
<name>A0A2T1GCV9_9CYAN</name>
<proteinExistence type="inferred from homology"/>
<comment type="caution">
    <text evidence="11">The sequence shown here is derived from an EMBL/GenBank/DDBJ whole genome shotgun (WGS) entry which is preliminary data.</text>
</comment>
<evidence type="ECO:0000256" key="6">
    <source>
        <dbReference type="ARBA" id="ARBA00022763"/>
    </source>
</evidence>
<evidence type="ECO:0000259" key="9">
    <source>
        <dbReference type="Pfam" id="PF01035"/>
    </source>
</evidence>
<dbReference type="PANTHER" id="PTHR10815:SF5">
    <property type="entry name" value="METHYLATED-DNA--PROTEIN-CYSTEINE METHYLTRANSFERASE"/>
    <property type="match status" value="1"/>
</dbReference>
<dbReference type="AlphaFoldDB" id="A0A2T1GCV9"/>
<keyword evidence="6" id="KW-0227">DNA damage</keyword>
<evidence type="ECO:0000256" key="8">
    <source>
        <dbReference type="ARBA" id="ARBA00049348"/>
    </source>
</evidence>
<dbReference type="InterPro" id="IPR008332">
    <property type="entry name" value="MethylG_MeTrfase_N"/>
</dbReference>
<accession>A0A2T1GCV9</accession>
<dbReference type="GO" id="GO:0006281">
    <property type="term" value="P:DNA repair"/>
    <property type="evidence" value="ECO:0007669"/>
    <property type="project" value="UniProtKB-KW"/>
</dbReference>
<keyword evidence="7" id="KW-0234">DNA repair</keyword>
<dbReference type="PROSITE" id="PS00374">
    <property type="entry name" value="MGMT"/>
    <property type="match status" value="1"/>
</dbReference>
<evidence type="ECO:0000256" key="4">
    <source>
        <dbReference type="ARBA" id="ARBA00022603"/>
    </source>
</evidence>
<feature type="domain" description="Methylated-DNA-[protein]-cysteine S-methyltransferase DNA binding" evidence="9">
    <location>
        <begin position="84"/>
        <end position="164"/>
    </location>
</feature>
<dbReference type="Pfam" id="PF01035">
    <property type="entry name" value="DNA_binding_1"/>
    <property type="match status" value="1"/>
</dbReference>
<evidence type="ECO:0000256" key="2">
    <source>
        <dbReference type="ARBA" id="ARBA00008711"/>
    </source>
</evidence>
<gene>
    <name evidence="11" type="ORF">C7B77_15915</name>
</gene>
<dbReference type="InterPro" id="IPR036388">
    <property type="entry name" value="WH-like_DNA-bd_sf"/>
</dbReference>
<dbReference type="InterPro" id="IPR001497">
    <property type="entry name" value="MethylDNA_cys_MeTrfase_AS"/>
</dbReference>
<feature type="domain" description="Methylguanine DNA methyltransferase ribonuclease-like" evidence="10">
    <location>
        <begin position="8"/>
        <end position="76"/>
    </location>
</feature>
<dbReference type="EMBL" id="PVWO01000206">
    <property type="protein sequence ID" value="PSB55152.1"/>
    <property type="molecule type" value="Genomic_DNA"/>
</dbReference>
<dbReference type="NCBIfam" id="TIGR00589">
    <property type="entry name" value="ogt"/>
    <property type="match status" value="1"/>
</dbReference>
<keyword evidence="5 11" id="KW-0808">Transferase</keyword>
<dbReference type="Pfam" id="PF02870">
    <property type="entry name" value="Methyltransf_1N"/>
    <property type="match status" value="1"/>
</dbReference>
<evidence type="ECO:0000256" key="3">
    <source>
        <dbReference type="ARBA" id="ARBA00011918"/>
    </source>
</evidence>
<dbReference type="GO" id="GO:0003908">
    <property type="term" value="F:methylated-DNA-[protein]-cysteine S-methyltransferase activity"/>
    <property type="evidence" value="ECO:0007669"/>
    <property type="project" value="UniProtKB-EC"/>
</dbReference>
<comment type="catalytic activity">
    <reaction evidence="1">
        <text>a 4-O-methyl-thymidine in DNA + L-cysteinyl-[protein] = a thymidine in DNA + S-methyl-L-cysteinyl-[protein]</text>
        <dbReference type="Rhea" id="RHEA:53428"/>
        <dbReference type="Rhea" id="RHEA-COMP:10131"/>
        <dbReference type="Rhea" id="RHEA-COMP:10132"/>
        <dbReference type="Rhea" id="RHEA-COMP:13555"/>
        <dbReference type="Rhea" id="RHEA-COMP:13556"/>
        <dbReference type="ChEBI" id="CHEBI:29950"/>
        <dbReference type="ChEBI" id="CHEBI:82612"/>
        <dbReference type="ChEBI" id="CHEBI:137386"/>
        <dbReference type="ChEBI" id="CHEBI:137387"/>
        <dbReference type="EC" id="2.1.1.63"/>
    </reaction>
</comment>
<dbReference type="OrthoDB" id="9802228at2"/>